<organism evidence="2 3">
    <name type="scientific">Scleroderma citrinum Foug A</name>
    <dbReference type="NCBI Taxonomy" id="1036808"/>
    <lineage>
        <taxon>Eukaryota</taxon>
        <taxon>Fungi</taxon>
        <taxon>Dikarya</taxon>
        <taxon>Basidiomycota</taxon>
        <taxon>Agaricomycotina</taxon>
        <taxon>Agaricomycetes</taxon>
        <taxon>Agaricomycetidae</taxon>
        <taxon>Boletales</taxon>
        <taxon>Sclerodermatineae</taxon>
        <taxon>Sclerodermataceae</taxon>
        <taxon>Scleroderma</taxon>
    </lineage>
</organism>
<proteinExistence type="predicted"/>
<reference evidence="3" key="2">
    <citation type="submission" date="2015-01" db="EMBL/GenBank/DDBJ databases">
        <title>Evolutionary Origins and Diversification of the Mycorrhizal Mutualists.</title>
        <authorList>
            <consortium name="DOE Joint Genome Institute"/>
            <consortium name="Mycorrhizal Genomics Consortium"/>
            <person name="Kohler A."/>
            <person name="Kuo A."/>
            <person name="Nagy L.G."/>
            <person name="Floudas D."/>
            <person name="Copeland A."/>
            <person name="Barry K.W."/>
            <person name="Cichocki N."/>
            <person name="Veneault-Fourrey C."/>
            <person name="LaButti K."/>
            <person name="Lindquist E.A."/>
            <person name="Lipzen A."/>
            <person name="Lundell T."/>
            <person name="Morin E."/>
            <person name="Murat C."/>
            <person name="Riley R."/>
            <person name="Ohm R."/>
            <person name="Sun H."/>
            <person name="Tunlid A."/>
            <person name="Henrissat B."/>
            <person name="Grigoriev I.V."/>
            <person name="Hibbett D.S."/>
            <person name="Martin F."/>
        </authorList>
    </citation>
    <scope>NUCLEOTIDE SEQUENCE [LARGE SCALE GENOMIC DNA]</scope>
    <source>
        <strain evidence="3">Foug A</strain>
    </source>
</reference>
<dbReference type="AlphaFoldDB" id="A0A0C3DQL5"/>
<feature type="region of interest" description="Disordered" evidence="1">
    <location>
        <begin position="1"/>
        <end position="133"/>
    </location>
</feature>
<dbReference type="HOGENOM" id="CLU_1696542_0_0_1"/>
<keyword evidence="3" id="KW-1185">Reference proteome</keyword>
<dbReference type="Proteomes" id="UP000053989">
    <property type="component" value="Unassembled WGS sequence"/>
</dbReference>
<accession>A0A0C3DQL5</accession>
<evidence type="ECO:0000313" key="2">
    <source>
        <dbReference type="EMBL" id="KIM58286.1"/>
    </source>
</evidence>
<dbReference type="InParanoid" id="A0A0C3DQL5"/>
<feature type="compositionally biased region" description="Acidic residues" evidence="1">
    <location>
        <begin position="82"/>
        <end position="92"/>
    </location>
</feature>
<evidence type="ECO:0000256" key="1">
    <source>
        <dbReference type="SAM" id="MobiDB-lite"/>
    </source>
</evidence>
<sequence length="155" mass="17250">MPGPAPHQCGAEAHDKPSVPRIRAHRPPQCYHDNSDSTREPNNPPIPTAEVPNPAVRQTHHRQTVDSAQDTEYFDIDNHSEVDEDDNDDDNNGAEGVKRPIPRARAPQRQALPSPMDTVNSINPLESIDKGSNTAQDINNFFERSPEGSTCRRCR</sequence>
<dbReference type="EMBL" id="KN822088">
    <property type="protein sequence ID" value="KIM58286.1"/>
    <property type="molecule type" value="Genomic_DNA"/>
</dbReference>
<protein>
    <submittedName>
        <fullName evidence="2">Uncharacterized protein</fullName>
    </submittedName>
</protein>
<name>A0A0C3DQL5_9AGAM</name>
<reference evidence="2 3" key="1">
    <citation type="submission" date="2014-04" db="EMBL/GenBank/DDBJ databases">
        <authorList>
            <consortium name="DOE Joint Genome Institute"/>
            <person name="Kuo A."/>
            <person name="Kohler A."/>
            <person name="Nagy L.G."/>
            <person name="Floudas D."/>
            <person name="Copeland A."/>
            <person name="Barry K.W."/>
            <person name="Cichocki N."/>
            <person name="Veneault-Fourrey C."/>
            <person name="LaButti K."/>
            <person name="Lindquist E.A."/>
            <person name="Lipzen A."/>
            <person name="Lundell T."/>
            <person name="Morin E."/>
            <person name="Murat C."/>
            <person name="Sun H."/>
            <person name="Tunlid A."/>
            <person name="Henrissat B."/>
            <person name="Grigoriev I.V."/>
            <person name="Hibbett D.S."/>
            <person name="Martin F."/>
            <person name="Nordberg H.P."/>
            <person name="Cantor M.N."/>
            <person name="Hua S.X."/>
        </authorList>
    </citation>
    <scope>NUCLEOTIDE SEQUENCE [LARGE SCALE GENOMIC DNA]</scope>
    <source>
        <strain evidence="2 3">Foug A</strain>
    </source>
</reference>
<evidence type="ECO:0000313" key="3">
    <source>
        <dbReference type="Proteomes" id="UP000053989"/>
    </source>
</evidence>
<feature type="compositionally biased region" description="Polar residues" evidence="1">
    <location>
        <begin position="117"/>
        <end position="133"/>
    </location>
</feature>
<feature type="compositionally biased region" description="Low complexity" evidence="1">
    <location>
        <begin position="103"/>
        <end position="113"/>
    </location>
</feature>
<gene>
    <name evidence="2" type="ORF">SCLCIDRAFT_10275</name>
</gene>